<organism evidence="7 8">
    <name type="scientific">Achlya hypogyna</name>
    <name type="common">Oomycete</name>
    <name type="synonym">Protoachlya hypogyna</name>
    <dbReference type="NCBI Taxonomy" id="1202772"/>
    <lineage>
        <taxon>Eukaryota</taxon>
        <taxon>Sar</taxon>
        <taxon>Stramenopiles</taxon>
        <taxon>Oomycota</taxon>
        <taxon>Saprolegniomycetes</taxon>
        <taxon>Saprolegniales</taxon>
        <taxon>Achlyaceae</taxon>
        <taxon>Achlya</taxon>
    </lineage>
</organism>
<dbReference type="OrthoDB" id="303614at2759"/>
<feature type="domain" description="FYVE-type" evidence="6">
    <location>
        <begin position="303"/>
        <end position="363"/>
    </location>
</feature>
<evidence type="ECO:0000256" key="2">
    <source>
        <dbReference type="ARBA" id="ARBA00022771"/>
    </source>
</evidence>
<accession>A0A1V9ZES7</accession>
<dbReference type="SUPFAM" id="SSF55781">
    <property type="entry name" value="GAF domain-like"/>
    <property type="match status" value="1"/>
</dbReference>
<dbReference type="PROSITE" id="PS50178">
    <property type="entry name" value="ZF_FYVE"/>
    <property type="match status" value="1"/>
</dbReference>
<dbReference type="InterPro" id="IPR011011">
    <property type="entry name" value="Znf_FYVE_PHD"/>
</dbReference>
<keyword evidence="8" id="KW-1185">Reference proteome</keyword>
<proteinExistence type="predicted"/>
<dbReference type="Gene3D" id="3.30.40.10">
    <property type="entry name" value="Zinc/RING finger domain, C3HC4 (zinc finger)"/>
    <property type="match status" value="1"/>
</dbReference>
<gene>
    <name evidence="7" type="ORF">ACHHYP_15484</name>
</gene>
<dbReference type="SUPFAM" id="SSF57903">
    <property type="entry name" value="FYVE/PHD zinc finger"/>
    <property type="match status" value="1"/>
</dbReference>
<dbReference type="InterPro" id="IPR017455">
    <property type="entry name" value="Znf_FYVE-rel"/>
</dbReference>
<dbReference type="CDD" id="cd00065">
    <property type="entry name" value="FYVE_like_SF"/>
    <property type="match status" value="1"/>
</dbReference>
<dbReference type="EMBL" id="JNBR01000143">
    <property type="protein sequence ID" value="OQR96515.1"/>
    <property type="molecule type" value="Genomic_DNA"/>
</dbReference>
<sequence length="701" mass="77067">MADSWARRCRSRRRAMPEFSYTIVGPATIYSQHPLEAAAPTRDVATRHQLDRSQFRRQHSAKPSVSEQQAKKTVAFARECAVAFAKDCMEMNHRALAASNKTPISTAFDDTSRQYTVHAMFELHAALADVLEVFETSDAFMARVFDGGLKISQVLAYPAPEPTPDGETSTTSLKKGIFDERVSRKQLMCLEHVTALSPTSVVRYYESVDDATKTDRHENLTFGYFFEKVSRSNRLRLTFYGCYILPPTKSASALGQNDTCKLLQKLGTSIDLLTKIVLRRRLALELPQAQSIQMDAPPPLPVSTNPGACTHCKKTFRLFRRAIECQLCRTHVCAKCSRHEEVETTDGLVTRVHVCHVCFKHVQDKYTQEPKRRSSRRKDDALAMVPAYQPMCRCGRPSSGPCGECAAACCPHCSVIDQVAVGKNNTMLDLRLCHACALGRRHERSRVVSNPIILHDTAPATAHTTELMRTVSLSEKKVPSKRYLRKSKSVMLFDPASLPELCPEEDTARPSSHGSVAKAAPSPTPPVALPPPPSHPESEETLVEQVRHFACLDVGTNDLHDDLCRAATTDLLCGNAYVTLIYQGAFILKGGHGSSVPAQVPADCALTAATVDNGDELTVVPDASADSRFSASPRVTGREGIRFYCGLPLVTMDGLVLGAVAVADSSPRLRMPTAHVEAMHVFRDAVVELIESRLQAALEMP</sequence>
<dbReference type="AlphaFoldDB" id="A0A1V9ZES7"/>
<dbReference type="InterPro" id="IPR029016">
    <property type="entry name" value="GAF-like_dom_sf"/>
</dbReference>
<evidence type="ECO:0000256" key="1">
    <source>
        <dbReference type="ARBA" id="ARBA00022723"/>
    </source>
</evidence>
<keyword evidence="3" id="KW-0862">Zinc</keyword>
<dbReference type="PANTHER" id="PTHR43102:SF2">
    <property type="entry name" value="GAF DOMAIN-CONTAINING PROTEIN"/>
    <property type="match status" value="1"/>
</dbReference>
<dbReference type="InterPro" id="IPR000306">
    <property type="entry name" value="Znf_FYVE"/>
</dbReference>
<dbReference type="STRING" id="1202772.A0A1V9ZES7"/>
<evidence type="ECO:0000256" key="4">
    <source>
        <dbReference type="PROSITE-ProRule" id="PRU00091"/>
    </source>
</evidence>
<evidence type="ECO:0000256" key="5">
    <source>
        <dbReference type="SAM" id="MobiDB-lite"/>
    </source>
</evidence>
<dbReference type="Gene3D" id="3.30.450.40">
    <property type="match status" value="1"/>
</dbReference>
<dbReference type="InterPro" id="IPR013083">
    <property type="entry name" value="Znf_RING/FYVE/PHD"/>
</dbReference>
<name>A0A1V9ZES7_ACHHY</name>
<dbReference type="Proteomes" id="UP000243579">
    <property type="component" value="Unassembled WGS sequence"/>
</dbReference>
<evidence type="ECO:0000313" key="8">
    <source>
        <dbReference type="Proteomes" id="UP000243579"/>
    </source>
</evidence>
<dbReference type="SMART" id="SM00064">
    <property type="entry name" value="FYVE"/>
    <property type="match status" value="1"/>
</dbReference>
<evidence type="ECO:0000259" key="6">
    <source>
        <dbReference type="PROSITE" id="PS50178"/>
    </source>
</evidence>
<protein>
    <recommendedName>
        <fullName evidence="6">FYVE-type domain-containing protein</fullName>
    </recommendedName>
</protein>
<dbReference type="PANTHER" id="PTHR43102">
    <property type="entry name" value="SLR1143 PROTEIN"/>
    <property type="match status" value="1"/>
</dbReference>
<feature type="region of interest" description="Disordered" evidence="5">
    <location>
        <begin position="501"/>
        <end position="541"/>
    </location>
</feature>
<evidence type="ECO:0000256" key="3">
    <source>
        <dbReference type="ARBA" id="ARBA00022833"/>
    </source>
</evidence>
<feature type="compositionally biased region" description="Pro residues" evidence="5">
    <location>
        <begin position="522"/>
        <end position="535"/>
    </location>
</feature>
<keyword evidence="2 4" id="KW-0863">Zinc-finger</keyword>
<keyword evidence="1" id="KW-0479">Metal-binding</keyword>
<dbReference type="GO" id="GO:0008270">
    <property type="term" value="F:zinc ion binding"/>
    <property type="evidence" value="ECO:0007669"/>
    <property type="project" value="UniProtKB-KW"/>
</dbReference>
<reference evidence="7 8" key="1">
    <citation type="journal article" date="2014" name="Genome Biol. Evol.">
        <title>The secreted proteins of Achlya hypogyna and Thraustotheca clavata identify the ancestral oomycete secretome and reveal gene acquisitions by horizontal gene transfer.</title>
        <authorList>
            <person name="Misner I."/>
            <person name="Blouin N."/>
            <person name="Leonard G."/>
            <person name="Richards T.A."/>
            <person name="Lane C.E."/>
        </authorList>
    </citation>
    <scope>NUCLEOTIDE SEQUENCE [LARGE SCALE GENOMIC DNA]</scope>
    <source>
        <strain evidence="7 8">ATCC 48635</strain>
    </source>
</reference>
<comment type="caution">
    <text evidence="7">The sequence shown here is derived from an EMBL/GenBank/DDBJ whole genome shotgun (WGS) entry which is preliminary data.</text>
</comment>
<evidence type="ECO:0000313" key="7">
    <source>
        <dbReference type="EMBL" id="OQR96515.1"/>
    </source>
</evidence>